<feature type="domain" description="Amine oxidase" evidence="4">
    <location>
        <begin position="325"/>
        <end position="456"/>
    </location>
</feature>
<dbReference type="Gene3D" id="3.90.660.10">
    <property type="match status" value="1"/>
</dbReference>
<dbReference type="InterPro" id="IPR007526">
    <property type="entry name" value="SWIRM"/>
</dbReference>
<dbReference type="Pfam" id="PF04433">
    <property type="entry name" value="SWIRM"/>
    <property type="match status" value="1"/>
</dbReference>
<evidence type="ECO:0000256" key="3">
    <source>
        <dbReference type="SAM" id="MobiDB-lite"/>
    </source>
</evidence>
<dbReference type="GO" id="GO:0016491">
    <property type="term" value="F:oxidoreductase activity"/>
    <property type="evidence" value="ECO:0007669"/>
    <property type="project" value="UniProtKB-KW"/>
</dbReference>
<dbReference type="AlphaFoldDB" id="A0A3N2PSS2"/>
<feature type="domain" description="Amine oxidase" evidence="4">
    <location>
        <begin position="590"/>
        <end position="894"/>
    </location>
</feature>
<dbReference type="RefSeq" id="XP_028465270.1">
    <property type="nucleotide sequence ID" value="XM_028608211.1"/>
</dbReference>
<dbReference type="GO" id="GO:0008168">
    <property type="term" value="F:methyltransferase activity"/>
    <property type="evidence" value="ECO:0007669"/>
    <property type="project" value="UniProtKB-KW"/>
</dbReference>
<dbReference type="Gene3D" id="1.10.10.10">
    <property type="entry name" value="Winged helix-like DNA-binding domain superfamily/Winged helix DNA-binding domain"/>
    <property type="match status" value="1"/>
</dbReference>
<protein>
    <submittedName>
        <fullName evidence="6">Lysine-specific histone demethylase</fullName>
    </submittedName>
</protein>
<dbReference type="OrthoDB" id="9982100at2759"/>
<dbReference type="InterPro" id="IPR002937">
    <property type="entry name" value="Amino_oxidase"/>
</dbReference>
<keyword evidence="2" id="KW-0560">Oxidoreductase</keyword>
<feature type="compositionally biased region" description="Pro residues" evidence="3">
    <location>
        <begin position="173"/>
        <end position="182"/>
    </location>
</feature>
<feature type="region of interest" description="Disordered" evidence="3">
    <location>
        <begin position="1"/>
        <end position="192"/>
    </location>
</feature>
<dbReference type="PANTHER" id="PTHR10742:SF386">
    <property type="entry name" value="LYSINE-SPECIFIC HISTONE DEMETHYLASE 1A"/>
    <property type="match status" value="1"/>
</dbReference>
<dbReference type="SUPFAM" id="SSF54373">
    <property type="entry name" value="FAD-linked reductases, C-terminal domain"/>
    <property type="match status" value="1"/>
</dbReference>
<feature type="compositionally biased region" description="Basic and acidic residues" evidence="3">
    <location>
        <begin position="927"/>
        <end position="939"/>
    </location>
</feature>
<dbReference type="GO" id="GO:0010468">
    <property type="term" value="P:regulation of gene expression"/>
    <property type="evidence" value="ECO:0007669"/>
    <property type="project" value="UniProtKB-ARBA"/>
</dbReference>
<dbReference type="Proteomes" id="UP000272025">
    <property type="component" value="Unassembled WGS sequence"/>
</dbReference>
<dbReference type="Gene3D" id="3.50.50.60">
    <property type="entry name" value="FAD/NAD(P)-binding domain"/>
    <property type="match status" value="2"/>
</dbReference>
<feature type="compositionally biased region" description="Polar residues" evidence="3">
    <location>
        <begin position="27"/>
        <end position="38"/>
    </location>
</feature>
<evidence type="ECO:0000313" key="6">
    <source>
        <dbReference type="EMBL" id="ROT37464.1"/>
    </source>
</evidence>
<keyword evidence="7" id="KW-1185">Reference proteome</keyword>
<dbReference type="GO" id="GO:0032259">
    <property type="term" value="P:methylation"/>
    <property type="evidence" value="ECO:0007669"/>
    <property type="project" value="UniProtKB-KW"/>
</dbReference>
<dbReference type="InterPro" id="IPR036388">
    <property type="entry name" value="WH-like_DNA-bd_sf"/>
</dbReference>
<dbReference type="Pfam" id="PF01593">
    <property type="entry name" value="Amino_oxidase"/>
    <property type="match status" value="2"/>
</dbReference>
<dbReference type="InterPro" id="IPR009057">
    <property type="entry name" value="Homeodomain-like_sf"/>
</dbReference>
<dbReference type="PANTHER" id="PTHR10742">
    <property type="entry name" value="FLAVIN MONOAMINE OXIDASE"/>
    <property type="match status" value="1"/>
</dbReference>
<keyword evidence="6" id="KW-0489">Methyltransferase</keyword>
<reference evidence="6 7" key="1">
    <citation type="journal article" date="2018" name="Mol. Ecol.">
        <title>The obligate alkalophilic soda-lake fungus Sodiomyces alkalinus has shifted to a protein diet.</title>
        <authorList>
            <person name="Grum-Grzhimaylo A.A."/>
            <person name="Falkoski D.L."/>
            <person name="van den Heuvel J."/>
            <person name="Valero-Jimenez C.A."/>
            <person name="Min B."/>
            <person name="Choi I.G."/>
            <person name="Lipzen A."/>
            <person name="Daum C.G."/>
            <person name="Aanen D.K."/>
            <person name="Tsang A."/>
            <person name="Henrissat B."/>
            <person name="Bilanenko E.N."/>
            <person name="de Vries R.P."/>
            <person name="van Kan J.A.L."/>
            <person name="Grigoriev I.V."/>
            <person name="Debets A.J.M."/>
        </authorList>
    </citation>
    <scope>NUCLEOTIDE SEQUENCE [LARGE SCALE GENOMIC DNA]</scope>
    <source>
        <strain evidence="6 7">F11</strain>
    </source>
</reference>
<dbReference type="InterPro" id="IPR050281">
    <property type="entry name" value="Flavin_monoamine_oxidase"/>
</dbReference>
<keyword evidence="6" id="KW-0808">Transferase</keyword>
<dbReference type="GO" id="GO:0050660">
    <property type="term" value="F:flavin adenine dinucleotide binding"/>
    <property type="evidence" value="ECO:0007669"/>
    <property type="project" value="TreeGrafter"/>
</dbReference>
<feature type="region of interest" description="Disordered" evidence="3">
    <location>
        <begin position="970"/>
        <end position="1020"/>
    </location>
</feature>
<evidence type="ECO:0000256" key="1">
    <source>
        <dbReference type="ARBA" id="ARBA00005995"/>
    </source>
</evidence>
<dbReference type="GO" id="GO:0003682">
    <property type="term" value="F:chromatin binding"/>
    <property type="evidence" value="ECO:0007669"/>
    <property type="project" value="TreeGrafter"/>
</dbReference>
<comment type="similarity">
    <text evidence="1">Belongs to the flavin monoamine oxidase family.</text>
</comment>
<feature type="compositionally biased region" description="Acidic residues" evidence="3">
    <location>
        <begin position="82"/>
        <end position="93"/>
    </location>
</feature>
<dbReference type="EMBL" id="ML119057">
    <property type="protein sequence ID" value="ROT37464.1"/>
    <property type="molecule type" value="Genomic_DNA"/>
</dbReference>
<dbReference type="InterPro" id="IPR036188">
    <property type="entry name" value="FAD/NAD-bd_sf"/>
</dbReference>
<dbReference type="GeneID" id="39576689"/>
<evidence type="ECO:0000259" key="4">
    <source>
        <dbReference type="Pfam" id="PF01593"/>
    </source>
</evidence>
<feature type="region of interest" description="Disordered" evidence="3">
    <location>
        <begin position="907"/>
        <end position="939"/>
    </location>
</feature>
<dbReference type="GO" id="GO:0006338">
    <property type="term" value="P:chromatin remodeling"/>
    <property type="evidence" value="ECO:0007669"/>
    <property type="project" value="TreeGrafter"/>
</dbReference>
<feature type="domain" description="SWIRM" evidence="5">
    <location>
        <begin position="218"/>
        <end position="294"/>
    </location>
</feature>
<accession>A0A3N2PSS2</accession>
<dbReference type="STRING" id="1314773.A0A3N2PSS2"/>
<feature type="compositionally biased region" description="Low complexity" evidence="3">
    <location>
        <begin position="137"/>
        <end position="148"/>
    </location>
</feature>
<dbReference type="InterPro" id="IPR036910">
    <property type="entry name" value="HMG_box_dom_sf"/>
</dbReference>
<evidence type="ECO:0000256" key="2">
    <source>
        <dbReference type="ARBA" id="ARBA00023002"/>
    </source>
</evidence>
<dbReference type="SUPFAM" id="SSF46689">
    <property type="entry name" value="Homeodomain-like"/>
    <property type="match status" value="1"/>
</dbReference>
<proteinExistence type="inferred from homology"/>
<evidence type="ECO:0000259" key="5">
    <source>
        <dbReference type="Pfam" id="PF04433"/>
    </source>
</evidence>
<dbReference type="FunFam" id="3.50.50.60:FF:000249">
    <property type="entry name" value="Lysine-specific histone demethylase Aof2"/>
    <property type="match status" value="1"/>
</dbReference>
<sequence length="1020" mass="111818">MRTSPRSPSDLGTGLGKEPLSQPRRVGSSSYISNSTPPRSGGLSHRPSPSPREDPESPAGSHTSSGPVSEIGSEIVVQSGDMELDGPGLEDSDMGSSTTSLHAEYTGAPPAPSTTSSHLQTGHRSLESPLSHVSDQSELSSIPPSVSSKATTPVDSEAIRELVIPRPRNLSPASPPASPQPTPRRAFDIKPRSSIPAGMDDVTYATQCLRAAEHSRLDPYSLHEGEYRLLRQHITQAQVTTYLQIRNGILRLWYSNVRRPVTREAAVGCAAHARWFDMASVCFDWLLRHAYINYGCVEFPPAPTISTENPCNRKRKTIVVIGAGMAGLGCARQMDALAKQYSDQLAERGELPPKIVVLEGRRRIGGRVYSREFQTKPETPLPGYDGQRHTAEMGGMIITGFERGNPVNVLVRGQLGLPFRVLKSDTTLYDSNGRPVEPLRDDRVEKLYNDCLDRVSEFKFKTQPSKLIRGNLQLIQTGREITSDGTRTISEQEEALAALPHAPSVSEQNVPERVNRVPVSSDKLTGRVHTEPGTPATSKASTRASQFGWTLKNSVHEDSTVDLSQAASNPDATLGSVLDDAIVQYRSLVDLAALDHRLLNWHIANLEYSNATNLYKLSLGGWDIDAGYEWDGKHTMVVGGYQAVPRGLAECPTPLDLKTKSPVRNIKYATGDSPAPCIVECEDGTAVEADIVVSTIPLGVLKQGSVGFDPPLPEWKQGAIERIGFGVLNKVILVYKEPFWDTSRHIFGVLRDAPNKHSLIQSEYASRRGRFFQWFNVSKMTGLPCLVALMAGNAGFDTEHESNDSLIEEATVLLRKIFGRSVPYPVEAVVTRWASDRFARGSYSSSGPGMHIDDYDAMARPVGNLYFAGEHTCGTHPATVHGAYLSGLRAASEVWDALLGPIDVPTPLKRPKESRPNMTSKMWRAAGPEERKPYEDKAGQLKTEHARLQEEFEEKLAKWDEECAILRAQYEKEHSLTSDSLSQTPDKGRRGGGSSSPHKNKHRKTSRPIDYAESSDDPDL</sequence>
<dbReference type="SUPFAM" id="SSF51905">
    <property type="entry name" value="FAD/NAD(P)-binding domain"/>
    <property type="match status" value="1"/>
</dbReference>
<name>A0A3N2PSS2_SODAK</name>
<feature type="region of interest" description="Disordered" evidence="3">
    <location>
        <begin position="524"/>
        <end position="543"/>
    </location>
</feature>
<dbReference type="SUPFAM" id="SSF47095">
    <property type="entry name" value="HMG-box"/>
    <property type="match status" value="1"/>
</dbReference>
<feature type="compositionally biased region" description="Polar residues" evidence="3">
    <location>
        <begin position="113"/>
        <end position="123"/>
    </location>
</feature>
<evidence type="ECO:0000313" key="7">
    <source>
        <dbReference type="Proteomes" id="UP000272025"/>
    </source>
</evidence>
<organism evidence="6 7">
    <name type="scientific">Sodiomyces alkalinus (strain CBS 110278 / VKM F-3762 / F11)</name>
    <name type="common">Alkaliphilic filamentous fungus</name>
    <dbReference type="NCBI Taxonomy" id="1314773"/>
    <lineage>
        <taxon>Eukaryota</taxon>
        <taxon>Fungi</taxon>
        <taxon>Dikarya</taxon>
        <taxon>Ascomycota</taxon>
        <taxon>Pezizomycotina</taxon>
        <taxon>Sordariomycetes</taxon>
        <taxon>Hypocreomycetidae</taxon>
        <taxon>Glomerellales</taxon>
        <taxon>Plectosphaerellaceae</taxon>
        <taxon>Sodiomyces</taxon>
    </lineage>
</organism>
<gene>
    <name evidence="6" type="ORF">SODALDRAFT_280057</name>
</gene>